<proteinExistence type="predicted"/>
<keyword evidence="1" id="KW-0175">Coiled coil</keyword>
<feature type="coiled-coil region" evidence="1">
    <location>
        <begin position="342"/>
        <end position="380"/>
    </location>
</feature>
<dbReference type="AlphaFoldDB" id="A0A7G5CCI8"/>
<keyword evidence="2" id="KW-1133">Transmembrane helix</keyword>
<accession>A0A7G5CCI8</accession>
<feature type="coiled-coil region" evidence="1">
    <location>
        <begin position="165"/>
        <end position="217"/>
    </location>
</feature>
<dbReference type="RefSeq" id="WP_182183947.1">
    <property type="nucleotide sequence ID" value="NZ_CP050530.1"/>
</dbReference>
<evidence type="ECO:0000256" key="2">
    <source>
        <dbReference type="SAM" id="Phobius"/>
    </source>
</evidence>
<evidence type="ECO:0000256" key="1">
    <source>
        <dbReference type="SAM" id="Coils"/>
    </source>
</evidence>
<dbReference type="Proteomes" id="UP000515596">
    <property type="component" value="Chromosome"/>
</dbReference>
<dbReference type="EMBL" id="CP050530">
    <property type="protein sequence ID" value="QMV46922.1"/>
    <property type="molecule type" value="Genomic_DNA"/>
</dbReference>
<feature type="coiled-coil region" evidence="1">
    <location>
        <begin position="258"/>
        <end position="313"/>
    </location>
</feature>
<feature type="transmembrane region" description="Helical" evidence="2">
    <location>
        <begin position="394"/>
        <end position="427"/>
    </location>
</feature>
<organism evidence="3 4">
    <name type="scientific">Wolbachia pipientis</name>
    <dbReference type="NCBI Taxonomy" id="955"/>
    <lineage>
        <taxon>Bacteria</taxon>
        <taxon>Pseudomonadati</taxon>
        <taxon>Pseudomonadota</taxon>
        <taxon>Alphaproteobacteria</taxon>
        <taxon>Rickettsiales</taxon>
        <taxon>Anaplasmataceae</taxon>
        <taxon>Wolbachieae</taxon>
        <taxon>Wolbachia</taxon>
    </lineage>
</organism>
<protein>
    <submittedName>
        <fullName evidence="3">Uncharacterized protein</fullName>
    </submittedName>
</protein>
<evidence type="ECO:0000313" key="3">
    <source>
        <dbReference type="EMBL" id="QMV46922.1"/>
    </source>
</evidence>
<keyword evidence="2" id="KW-0812">Transmembrane</keyword>
<reference evidence="3 4" key="1">
    <citation type="journal article" date="2020" name="Mol. Biol. Evol.">
        <title>Life and death of selfish genes: comparative genomics reveals the dynamic evolution of cytoplasmic incompatibility.</title>
        <authorList>
            <person name="Martinez J."/>
            <person name="Klasson L."/>
            <person name="Welch J."/>
            <person name="Jiggins F.M."/>
        </authorList>
    </citation>
    <scope>NUCLEOTIDE SEQUENCE [LARGE SCALE GENOMIC DNA]</scope>
    <source>
        <strain evidence="3">WNik</strain>
    </source>
</reference>
<evidence type="ECO:0000313" key="4">
    <source>
        <dbReference type="Proteomes" id="UP000515596"/>
    </source>
</evidence>
<sequence length="456" mass="51156">MSPKSSQGSVGESNHNKVPEQVELIFVGGEYMSDLDKSIFYFDPSYFAFSNTLIHLSSPCHQIFTSNLCDSIDEAELSDRIGVAGASRLAEPTSTIATALNEMRELIKGNPSQLRCLEKIVAGVQSLTHEAEELIKRGDGRTCHKNSLENLAQGVHETKKRLQLKEDLSVSLDKENQELSEQNDQLKEENRKLLAKNNKLKTQLTRANAEVEELSWKSKDGEDRLLKQKRNEFNNEYKHISRSEEVKDLDIQTEDIGALQERAELNDYRRKVVELEEKLGMANAGNKQLTSSNSFLKERIKQLKEELRLKDSQPNSTEKTIFDEIKEADQQQMGILQMDLNLREQLESKNGLESQIRDLQKQLESKNKELNGKNEKFLEASTHSKRQGKCASVFFVLSCVFAVGASLTMSYLAICISLAVAASVFLIVGCCCSYKANTALSNVEVDNGVNPAVVEV</sequence>
<name>A0A7G5CCI8_WOLPI</name>
<keyword evidence="2" id="KW-0472">Membrane</keyword>
<gene>
    <name evidence="3" type="ORF">HC356_02330</name>
</gene>